<sequence>MMKFKSLFRRKASPTGNNEANSAISPSASSISHSSSSSSLAARSASPPVQSNGHGAELVEATMSLGSPPITITSRIRSSTDPNLISPRTEALPPLPGPSASDCLMFVEHQDETPNHSNYPLIHAINRDVIRNIARTDVKEDADYAVMAMRDLMENGAVGWERQSRQSSGSEVSGVSLTCLQGRIQQMEETHHSTNEELQATLQELADLQVQLNEFQAENDKLKEEKQTLKRKLDIRTEQFKQARDQMESLKQHLLLQCNEAEDERKALQAKQMELTKMLAAQQAEATEREQHVTWLASRVRHLEACIDEGDSKLHSELSKLMKENEKLRQDKESTEGTAITAQDQLAAAQRDNTVLRDQISALQEENRTIRQKSKEEIADLEYEVEQLLAKKQSLVVETSTLHAAVGELESACRRHLEDKREMRTTAADQQVKLADALARRDELERLSSDERAKWEAQQEEWQQFQKDLLTTVRVANDFKLETLSKMEKVMEENRMLHEKLVAVSRSEKFGSPETRAAAPVKPRVLRSLSTLDSSSTTLSSNLLNDIKPRAVATRVDKGSVKRIVENLEVTASNVRTKPTGESTEPASPSLATSPSPPVATVRPRSEPIRPTQLHRTESEVFLRSPARPAETRSSLNDVPIYNTTSSNSIKTASPPPTGLRSSVLSASDIQPSESSTAGSFSNQPSDRKDPLAGLVKNGGSKRNALLKWCQTRTADYPNIDITNFSSSWNDGLALCALLHTYLPEQVPFESLTSSDVRHNFQVAFQASESVGIPTSLDIEELASSDRPDWQSIMTYITAIYKHFEI</sequence>
<comment type="similarity">
    <text evidence="1">Belongs to the cytospin-A family.</text>
</comment>
<keyword evidence="2 3" id="KW-0175">Coiled coil</keyword>
<evidence type="ECO:0000313" key="5">
    <source>
        <dbReference type="EMBL" id="KZS14431.1"/>
    </source>
</evidence>
<dbReference type="AlphaFoldDB" id="A0A0P5Z2Q7"/>
<dbReference type="Gene3D" id="1.10.418.10">
    <property type="entry name" value="Calponin-like domain"/>
    <property type="match status" value="1"/>
</dbReference>
<feature type="coiled-coil region" evidence="3">
    <location>
        <begin position="427"/>
        <end position="454"/>
    </location>
</feature>
<evidence type="ECO:0000313" key="6">
    <source>
        <dbReference type="Proteomes" id="UP000076858"/>
    </source>
</evidence>
<dbReference type="EMBL" id="LRGB01000944">
    <property type="protein sequence ID" value="KZS14431.1"/>
    <property type="molecule type" value="Genomic_DNA"/>
</dbReference>
<organism evidence="5 6">
    <name type="scientific">Daphnia magna</name>
    <dbReference type="NCBI Taxonomy" id="35525"/>
    <lineage>
        <taxon>Eukaryota</taxon>
        <taxon>Metazoa</taxon>
        <taxon>Ecdysozoa</taxon>
        <taxon>Arthropoda</taxon>
        <taxon>Crustacea</taxon>
        <taxon>Branchiopoda</taxon>
        <taxon>Diplostraca</taxon>
        <taxon>Cladocera</taxon>
        <taxon>Anomopoda</taxon>
        <taxon>Daphniidae</taxon>
        <taxon>Daphnia</taxon>
    </lineage>
</organism>
<feature type="region of interest" description="Disordered" evidence="4">
    <location>
        <begin position="1"/>
        <end position="53"/>
    </location>
</feature>
<dbReference type="SMART" id="SM00033">
    <property type="entry name" value="CH"/>
    <property type="match status" value="1"/>
</dbReference>
<reference evidence="5 6" key="1">
    <citation type="submission" date="2016-03" db="EMBL/GenBank/DDBJ databases">
        <title>EvidentialGene: Evidence-directed Construction of Genes on Genomes.</title>
        <authorList>
            <person name="Gilbert D.G."/>
            <person name="Choi J.-H."/>
            <person name="Mockaitis K."/>
            <person name="Colbourne J."/>
            <person name="Pfrender M."/>
        </authorList>
    </citation>
    <scope>NUCLEOTIDE SEQUENCE [LARGE SCALE GENOMIC DNA]</scope>
    <source>
        <strain evidence="5 6">Xinb3</strain>
        <tissue evidence="5">Complete organism</tissue>
    </source>
</reference>
<feature type="compositionally biased region" description="Low complexity" evidence="4">
    <location>
        <begin position="20"/>
        <end position="46"/>
    </location>
</feature>
<dbReference type="InterPro" id="IPR001715">
    <property type="entry name" value="CH_dom"/>
</dbReference>
<dbReference type="Gene3D" id="1.10.287.1490">
    <property type="match status" value="1"/>
</dbReference>
<feature type="compositionally biased region" description="Basic residues" evidence="4">
    <location>
        <begin position="1"/>
        <end position="12"/>
    </location>
</feature>
<feature type="compositionally biased region" description="Polar residues" evidence="4">
    <location>
        <begin position="632"/>
        <end position="652"/>
    </location>
</feature>
<dbReference type="OrthoDB" id="10017054at2759"/>
<gene>
    <name evidence="5" type="ORF">APZ42_019739</name>
</gene>
<evidence type="ECO:0000256" key="3">
    <source>
        <dbReference type="SAM" id="Coils"/>
    </source>
</evidence>
<proteinExistence type="inferred from homology"/>
<dbReference type="InterPro" id="IPR050540">
    <property type="entry name" value="F-actin_Monoox_Mical"/>
</dbReference>
<evidence type="ECO:0000256" key="1">
    <source>
        <dbReference type="ARBA" id="ARBA00009452"/>
    </source>
</evidence>
<dbReference type="Pfam" id="PF00307">
    <property type="entry name" value="CH"/>
    <property type="match status" value="1"/>
</dbReference>
<dbReference type="PANTHER" id="PTHR23167">
    <property type="entry name" value="CALPONIN HOMOLOGY DOMAIN-CONTAINING PROTEIN DDB_G0272472-RELATED"/>
    <property type="match status" value="1"/>
</dbReference>
<feature type="compositionally biased region" description="Low complexity" evidence="4">
    <location>
        <begin position="583"/>
        <end position="594"/>
    </location>
</feature>
<comment type="caution">
    <text evidence="5">The sequence shown here is derived from an EMBL/GenBank/DDBJ whole genome shotgun (WGS) entry which is preliminary data.</text>
</comment>
<keyword evidence="6" id="KW-1185">Reference proteome</keyword>
<dbReference type="FunFam" id="1.10.418.10:FF:000020">
    <property type="entry name" value="Cytospin-A isoform 1"/>
    <property type="match status" value="1"/>
</dbReference>
<dbReference type="PROSITE" id="PS50021">
    <property type="entry name" value="CH"/>
    <property type="match status" value="1"/>
</dbReference>
<dbReference type="InterPro" id="IPR036872">
    <property type="entry name" value="CH_dom_sf"/>
</dbReference>
<dbReference type="STRING" id="35525.A0A0P5Z2Q7"/>
<name>A0A0P5Z2Q7_9CRUS</name>
<feature type="coiled-coil region" evidence="3">
    <location>
        <begin position="177"/>
        <end position="398"/>
    </location>
</feature>
<protein>
    <submittedName>
        <fullName evidence="5">Cytospin-A</fullName>
    </submittedName>
</protein>
<dbReference type="PANTHER" id="PTHR23167:SF69">
    <property type="entry name" value="FI18193P1"/>
    <property type="match status" value="1"/>
</dbReference>
<dbReference type="SUPFAM" id="SSF47576">
    <property type="entry name" value="Calponin-homology domain, CH-domain"/>
    <property type="match status" value="1"/>
</dbReference>
<evidence type="ECO:0000256" key="2">
    <source>
        <dbReference type="ARBA" id="ARBA00023054"/>
    </source>
</evidence>
<accession>A0A0P5Z2Q7</accession>
<dbReference type="CDD" id="cd21199">
    <property type="entry name" value="CH_CYTS"/>
    <property type="match status" value="1"/>
</dbReference>
<feature type="compositionally biased region" description="Polar residues" evidence="4">
    <location>
        <begin position="660"/>
        <end position="685"/>
    </location>
</feature>
<dbReference type="Proteomes" id="UP000076858">
    <property type="component" value="Unassembled WGS sequence"/>
</dbReference>
<feature type="region of interest" description="Disordered" evidence="4">
    <location>
        <begin position="575"/>
        <end position="697"/>
    </location>
</feature>
<evidence type="ECO:0000256" key="4">
    <source>
        <dbReference type="SAM" id="MobiDB-lite"/>
    </source>
</evidence>